<evidence type="ECO:0000256" key="8">
    <source>
        <dbReference type="ARBA" id="ARBA00023136"/>
    </source>
</evidence>
<dbReference type="CDD" id="cd03244">
    <property type="entry name" value="ABCC_MRP_domain2"/>
    <property type="match status" value="1"/>
</dbReference>
<accession>W3XPN6</accession>
<keyword evidence="6" id="KW-0067">ATP-binding</keyword>
<organism evidence="14 15">
    <name type="scientific">Pestalotiopsis fici (strain W106-1 / CGMCC3.15140)</name>
    <dbReference type="NCBI Taxonomy" id="1229662"/>
    <lineage>
        <taxon>Eukaryota</taxon>
        <taxon>Fungi</taxon>
        <taxon>Dikarya</taxon>
        <taxon>Ascomycota</taxon>
        <taxon>Pezizomycotina</taxon>
        <taxon>Sordariomycetes</taxon>
        <taxon>Xylariomycetidae</taxon>
        <taxon>Amphisphaeriales</taxon>
        <taxon>Sporocadaceae</taxon>
        <taxon>Pestalotiopsis</taxon>
    </lineage>
</organism>
<dbReference type="OrthoDB" id="6500128at2759"/>
<keyword evidence="4 11" id="KW-0812">Transmembrane</keyword>
<dbReference type="GO" id="GO:0005524">
    <property type="term" value="F:ATP binding"/>
    <property type="evidence" value="ECO:0007669"/>
    <property type="project" value="UniProtKB-KW"/>
</dbReference>
<evidence type="ECO:0000256" key="4">
    <source>
        <dbReference type="ARBA" id="ARBA00022692"/>
    </source>
</evidence>
<keyword evidence="3" id="KW-1003">Cell membrane</keyword>
<name>W3XPN6_PESFW</name>
<evidence type="ECO:0000256" key="1">
    <source>
        <dbReference type="ARBA" id="ARBA00004651"/>
    </source>
</evidence>
<feature type="transmembrane region" description="Helical" evidence="11">
    <location>
        <begin position="163"/>
        <end position="182"/>
    </location>
</feature>
<dbReference type="Pfam" id="PF00005">
    <property type="entry name" value="ABC_tran"/>
    <property type="match status" value="2"/>
</dbReference>
<dbReference type="InParanoid" id="W3XPN6"/>
<feature type="domain" description="ABC transporter" evidence="12">
    <location>
        <begin position="635"/>
        <end position="863"/>
    </location>
</feature>
<dbReference type="RefSeq" id="XP_007827811.1">
    <property type="nucleotide sequence ID" value="XM_007829620.1"/>
</dbReference>
<evidence type="ECO:0000256" key="10">
    <source>
        <dbReference type="SAM" id="MobiDB-lite"/>
    </source>
</evidence>
<dbReference type="InterPro" id="IPR050173">
    <property type="entry name" value="ABC_transporter_C-like"/>
</dbReference>
<dbReference type="GO" id="GO:0005886">
    <property type="term" value="C:plasma membrane"/>
    <property type="evidence" value="ECO:0007669"/>
    <property type="project" value="UniProtKB-SubCell"/>
</dbReference>
<dbReference type="PROSITE" id="PS50929">
    <property type="entry name" value="ABC_TM1F"/>
    <property type="match status" value="2"/>
</dbReference>
<keyword evidence="5" id="KW-0547">Nucleotide-binding</keyword>
<evidence type="ECO:0000256" key="5">
    <source>
        <dbReference type="ARBA" id="ARBA00022741"/>
    </source>
</evidence>
<dbReference type="InterPro" id="IPR027417">
    <property type="entry name" value="P-loop_NTPase"/>
</dbReference>
<dbReference type="CDD" id="cd03250">
    <property type="entry name" value="ABCC_MRP_domain1"/>
    <property type="match status" value="1"/>
</dbReference>
<evidence type="ECO:0000256" key="3">
    <source>
        <dbReference type="ARBA" id="ARBA00022475"/>
    </source>
</evidence>
<dbReference type="HOGENOM" id="CLU_000604_27_5_1"/>
<feature type="domain" description="ABC transmembrane type-1" evidence="13">
    <location>
        <begin position="960"/>
        <end position="1202"/>
    </location>
</feature>
<dbReference type="PANTHER" id="PTHR24223:SF399">
    <property type="entry name" value="ABC TRANSPORTER ATNG"/>
    <property type="match status" value="1"/>
</dbReference>
<keyword evidence="9" id="KW-0325">Glycoprotein</keyword>
<feature type="transmembrane region" description="Helical" evidence="11">
    <location>
        <begin position="922"/>
        <end position="945"/>
    </location>
</feature>
<dbReference type="SMART" id="SM00382">
    <property type="entry name" value="AAA"/>
    <property type="match status" value="2"/>
</dbReference>
<dbReference type="GO" id="GO:0140359">
    <property type="term" value="F:ABC-type transporter activity"/>
    <property type="evidence" value="ECO:0007669"/>
    <property type="project" value="InterPro"/>
</dbReference>
<comment type="subcellular location">
    <subcellularLocation>
        <location evidence="1">Cell membrane</location>
        <topology evidence="1">Multi-pass membrane protein</topology>
    </subcellularLocation>
</comment>
<evidence type="ECO:0000256" key="2">
    <source>
        <dbReference type="ARBA" id="ARBA00022448"/>
    </source>
</evidence>
<dbReference type="SUPFAM" id="SSF90123">
    <property type="entry name" value="ABC transporter transmembrane region"/>
    <property type="match status" value="2"/>
</dbReference>
<dbReference type="PANTHER" id="PTHR24223">
    <property type="entry name" value="ATP-BINDING CASSETTE SUB-FAMILY C"/>
    <property type="match status" value="1"/>
</dbReference>
<dbReference type="eggNOG" id="KOG0054">
    <property type="taxonomic scope" value="Eukaryota"/>
</dbReference>
<reference evidence="15" key="1">
    <citation type="journal article" date="2015" name="BMC Genomics">
        <title>Genomic and transcriptomic analysis of the endophytic fungus Pestalotiopsis fici reveals its lifestyle and high potential for synthesis of natural products.</title>
        <authorList>
            <person name="Wang X."/>
            <person name="Zhang X."/>
            <person name="Liu L."/>
            <person name="Xiang M."/>
            <person name="Wang W."/>
            <person name="Sun X."/>
            <person name="Che Y."/>
            <person name="Guo L."/>
            <person name="Liu G."/>
            <person name="Guo L."/>
            <person name="Wang C."/>
            <person name="Yin W.B."/>
            <person name="Stadler M."/>
            <person name="Zhang X."/>
            <person name="Liu X."/>
        </authorList>
    </citation>
    <scope>NUCLEOTIDE SEQUENCE [LARGE SCALE GENOMIC DNA]</scope>
    <source>
        <strain evidence="15">W106-1 / CGMCC3.15140</strain>
    </source>
</reference>
<dbReference type="InterPro" id="IPR044746">
    <property type="entry name" value="ABCC_6TM_D1"/>
</dbReference>
<dbReference type="Gene3D" id="1.20.1560.10">
    <property type="entry name" value="ABC transporter type 1, transmembrane domain"/>
    <property type="match status" value="2"/>
</dbReference>
<dbReference type="InterPro" id="IPR003593">
    <property type="entry name" value="AAA+_ATPase"/>
</dbReference>
<evidence type="ECO:0000256" key="11">
    <source>
        <dbReference type="SAM" id="Phobius"/>
    </source>
</evidence>
<protein>
    <submittedName>
        <fullName evidence="14">Uncharacterized protein</fullName>
    </submittedName>
</protein>
<feature type="transmembrane region" description="Helical" evidence="11">
    <location>
        <begin position="138"/>
        <end position="157"/>
    </location>
</feature>
<dbReference type="CDD" id="cd18580">
    <property type="entry name" value="ABC_6TM_ABCC_D2"/>
    <property type="match status" value="1"/>
</dbReference>
<keyword evidence="8 11" id="KW-0472">Membrane</keyword>
<evidence type="ECO:0000259" key="13">
    <source>
        <dbReference type="PROSITE" id="PS50929"/>
    </source>
</evidence>
<keyword evidence="7 11" id="KW-1133">Transmembrane helix</keyword>
<dbReference type="InterPro" id="IPR017871">
    <property type="entry name" value="ABC_transporter-like_CS"/>
</dbReference>
<dbReference type="SUPFAM" id="SSF52540">
    <property type="entry name" value="P-loop containing nucleoside triphosphate hydrolases"/>
    <property type="match status" value="2"/>
</dbReference>
<feature type="transmembrane region" description="Helical" evidence="11">
    <location>
        <begin position="1059"/>
        <end position="1080"/>
    </location>
</feature>
<dbReference type="InterPro" id="IPR044726">
    <property type="entry name" value="ABCC_6TM_D2"/>
</dbReference>
<proteinExistence type="predicted"/>
<dbReference type="PROSITE" id="PS00211">
    <property type="entry name" value="ABC_TRANSPORTER_1"/>
    <property type="match status" value="2"/>
</dbReference>
<feature type="transmembrane region" description="Helical" evidence="11">
    <location>
        <begin position="1144"/>
        <end position="1167"/>
    </location>
</feature>
<dbReference type="FunFam" id="1.20.1560.10:FF:000066">
    <property type="entry name" value="ABC multidrug transporter (Eurofung)"/>
    <property type="match status" value="1"/>
</dbReference>
<dbReference type="FunFam" id="3.40.50.300:FF:000838">
    <property type="entry name" value="ABC multidrug transporter (Eurofung)"/>
    <property type="match status" value="1"/>
</dbReference>
<sequence length="1470" mass="160824">MADDPARPGCSPSVDGSFGPIVDECVRTFDFTILFEESILSILPSSIFLIFAFLRIGVLSGRQRRVGGHVFSAVKLVVFGILLVLSAALLALWSSGGRSMYRTRASVPAAVLSMVECLVFMTLSFLEHRKSAGSSLLLDAYLLISILFDAVRVRTLWLKNTQSSIAGLFTTCMVIKIVALVLEESNKRRWLLPSSMPWSKEVTGGIFSRTLFTWLDRLMCAGYSSALSVGKLPDIDAKLLSQSLWDRIGPQVHKGKPQYNWERRSLSDQNAAKKEKKSLLLTVFWSLRGPLMAPVFPYCVLVASQLAQPFLISTILDYVGSPNDGSQDQKNVGYGLIGAYGLVYLCIAVSTAWGQHLSYRFVVMLRGVLVTSIYRKTMSATLAVASDASAITLMSTDVERIVLGMVKIHDAWSTLIQVACAMYILYRQVGAVFIAPIVLSIVCTFLSLVLSSFAGTFQVKWMAALEKRVAVTSSLLGSIKGVKMLGWSRKAVEILQDLRLREIASARSFRLMLLGVVAVSFIPVTLAPVATFGIFARNADATGLDSSHIFTTLSLLSLITQPLDLLFSYVPEIIAGVACFSRIQNYVYEDGVPDRPSISETNSEKSLAQKSNKDSSLSSDSDDGNEKALGNSAALRLQSASFGWDAKADPLLQNLDLEIASGKLTMITGPIASGKTTLLKGILGETPVCRGTVELSSHSIAFCDQNPWLANETLRANILGTSHFEAARYSQVVDACALKQDIERFSQGDQVNIGSNGLSLSGGQKQRVAIARAVYSRRKIAIFDDVFSGLDMETQSHVIREVFGPNGLLKSQGTTAILVTHAAHLLVHADEIVALNSESRIVKQGQPEQLGGEETLAAVLEGVDAITQDPSLTAIHKHEPAFEPSQPVPSASESSVDEETQRLGDGSVYKYYFSTFGWPKTIVFFALQVTLVFCLKFPEIILSWWGEDNDREPNVHNSKWLGIFAALEVAALVALALVCWHVLLNLAVISGSKLHYTLLTCTMRAPLSFFGVTDTGSITNRFSQDMNLIDAELPFSLINFVCNGLTCIAQALMIIPASVWLLIGYPILFGGLWLLQRFYLRTSRQLRFLDLEAKSPIYSQFLETLNGLATVRAFGWQDDLITKADERLDFSQKPFYLLYSIQRWLNLVLDLIVACLAVVLIAVAVALRNSSSVGFAGVALFNIMNLSAALKSAITSWTMLETSIGAVARVKRYEESTPDENLATEDLQPPDAWPSTGTIVFDNVTASYKDDDEQTAISNLSLQINDGEKIGICGRSGSGKSSTLLALLHLMNPRGTITIDGLDTSRIPRETLRERLTTVPQDPVSFAGNVRLNTDPQGKFADEAIIQALQAVKLWSVVEAKGGLDAEVNEELFSKGQQQLFSLARALLGHSRVVIMDEASSSLDEESEALMISLVRERFKDATVLCVAHRLDTIMDFDRVLVLDKGGIIEEGNPRDLLTRPSAFKTLYES</sequence>
<keyword evidence="15" id="KW-1185">Reference proteome</keyword>
<dbReference type="KEGG" id="pfy:PFICI_01039"/>
<feature type="domain" description="ABC transmembrane type-1" evidence="13">
    <location>
        <begin position="299"/>
        <end position="575"/>
    </location>
</feature>
<dbReference type="Pfam" id="PF00664">
    <property type="entry name" value="ABC_membrane"/>
    <property type="match status" value="2"/>
</dbReference>
<dbReference type="Proteomes" id="UP000030651">
    <property type="component" value="Unassembled WGS sequence"/>
</dbReference>
<dbReference type="GO" id="GO:0016887">
    <property type="term" value="F:ATP hydrolysis activity"/>
    <property type="evidence" value="ECO:0007669"/>
    <property type="project" value="InterPro"/>
</dbReference>
<evidence type="ECO:0000313" key="14">
    <source>
        <dbReference type="EMBL" id="ETS87211.1"/>
    </source>
</evidence>
<evidence type="ECO:0000313" key="15">
    <source>
        <dbReference type="Proteomes" id="UP000030651"/>
    </source>
</evidence>
<feature type="transmembrane region" description="Helical" evidence="11">
    <location>
        <begin position="105"/>
        <end position="126"/>
    </location>
</feature>
<dbReference type="GeneID" id="19266052"/>
<dbReference type="OMA" id="NMLIQFW"/>
<dbReference type="InterPro" id="IPR056227">
    <property type="entry name" value="TMD0_ABC"/>
</dbReference>
<feature type="region of interest" description="Disordered" evidence="10">
    <location>
        <begin position="879"/>
        <end position="899"/>
    </location>
</feature>
<evidence type="ECO:0000259" key="12">
    <source>
        <dbReference type="PROSITE" id="PS50893"/>
    </source>
</evidence>
<keyword evidence="2" id="KW-0813">Transport</keyword>
<feature type="transmembrane region" description="Helical" evidence="11">
    <location>
        <begin position="511"/>
        <end position="536"/>
    </location>
</feature>
<dbReference type="Pfam" id="PF24357">
    <property type="entry name" value="TMD0_ABC"/>
    <property type="match status" value="1"/>
</dbReference>
<dbReference type="InterPro" id="IPR011527">
    <property type="entry name" value="ABC1_TM_dom"/>
</dbReference>
<feature type="transmembrane region" description="Helical" evidence="11">
    <location>
        <begin position="432"/>
        <end position="457"/>
    </location>
</feature>
<evidence type="ECO:0000256" key="6">
    <source>
        <dbReference type="ARBA" id="ARBA00022840"/>
    </source>
</evidence>
<dbReference type="CDD" id="cd18579">
    <property type="entry name" value="ABC_6TM_ABCC_D1"/>
    <property type="match status" value="1"/>
</dbReference>
<dbReference type="EMBL" id="KI912109">
    <property type="protein sequence ID" value="ETS87211.1"/>
    <property type="molecule type" value="Genomic_DNA"/>
</dbReference>
<dbReference type="FunFam" id="1.20.1560.10:FF:000055">
    <property type="entry name" value="ABC multidrug transporter (Eurofung)"/>
    <property type="match status" value="1"/>
</dbReference>
<evidence type="ECO:0000256" key="7">
    <source>
        <dbReference type="ARBA" id="ARBA00022989"/>
    </source>
</evidence>
<feature type="transmembrane region" description="Helical" evidence="11">
    <location>
        <begin position="70"/>
        <end position="93"/>
    </location>
</feature>
<feature type="transmembrane region" description="Helical" evidence="11">
    <location>
        <begin position="332"/>
        <end position="353"/>
    </location>
</feature>
<dbReference type="Gene3D" id="3.40.50.300">
    <property type="entry name" value="P-loop containing nucleotide triphosphate hydrolases"/>
    <property type="match status" value="2"/>
</dbReference>
<feature type="transmembrane region" description="Helical" evidence="11">
    <location>
        <begin position="39"/>
        <end position="58"/>
    </location>
</feature>
<dbReference type="PROSITE" id="PS50893">
    <property type="entry name" value="ABC_TRANSPORTER_2"/>
    <property type="match status" value="2"/>
</dbReference>
<evidence type="ECO:0000256" key="9">
    <source>
        <dbReference type="ARBA" id="ARBA00023180"/>
    </source>
</evidence>
<feature type="domain" description="ABC transporter" evidence="12">
    <location>
        <begin position="1239"/>
        <end position="1470"/>
    </location>
</feature>
<dbReference type="InterPro" id="IPR003439">
    <property type="entry name" value="ABC_transporter-like_ATP-bd"/>
</dbReference>
<feature type="transmembrane region" description="Helical" evidence="11">
    <location>
        <begin position="960"/>
        <end position="984"/>
    </location>
</feature>
<dbReference type="InterPro" id="IPR036640">
    <property type="entry name" value="ABC1_TM_sf"/>
</dbReference>
<feature type="compositionally biased region" description="Polar residues" evidence="10">
    <location>
        <begin position="598"/>
        <end position="610"/>
    </location>
</feature>
<gene>
    <name evidence="14" type="ORF">PFICI_01039</name>
</gene>
<feature type="region of interest" description="Disordered" evidence="10">
    <location>
        <begin position="594"/>
        <end position="628"/>
    </location>
</feature>